<reference evidence="5 6" key="1">
    <citation type="submission" date="2013-02" db="EMBL/GenBank/DDBJ databases">
        <title>A novel strain isolated from Lonar lake, Maharashtra, India.</title>
        <authorList>
            <person name="Singh A."/>
        </authorList>
    </citation>
    <scope>NUCLEOTIDE SEQUENCE [LARGE SCALE GENOMIC DNA]</scope>
    <source>
        <strain evidence="5 6">AK24</strain>
    </source>
</reference>
<keyword evidence="3 5" id="KW-0808">Transferase</keyword>
<dbReference type="EC" id="2.4.1.-" evidence="5"/>
<evidence type="ECO:0000256" key="1">
    <source>
        <dbReference type="ARBA" id="ARBA00006739"/>
    </source>
</evidence>
<feature type="transmembrane region" description="Helical" evidence="4">
    <location>
        <begin position="344"/>
        <end position="361"/>
    </location>
</feature>
<dbReference type="OrthoDB" id="9800276at2"/>
<dbReference type="Gene3D" id="3.90.550.10">
    <property type="entry name" value="Spore Coat Polysaccharide Biosynthesis Protein SpsA, Chain A"/>
    <property type="match status" value="1"/>
</dbReference>
<comment type="similarity">
    <text evidence="1">Belongs to the glycosyltransferase 2 family.</text>
</comment>
<dbReference type="SUPFAM" id="SSF53448">
    <property type="entry name" value="Nucleotide-diphospho-sugar transferases"/>
    <property type="match status" value="1"/>
</dbReference>
<sequence length="375" mass="43634">MEELVWMVFFLAFVVQLTYMLFVFGRLAFFHKRTSSEKLSDSLEGVTVLVAARDELENLQKQLPVLMNQDYPNFEVLYVNDRSRDDSEDWLREQEGTYPNLKTVHVRYTPDHVTSKKYALTLGIKVASHDVILLTDADCVPVSDQWIRRMTAPVRSKNKTFALGHGAYLEQPGLLNKLIQFETLLTALYYISFGLWRAPIMGVGRNLCYRRSFFMEKKAFKGLWHLVGGDDDLFVNKYADKDNTAVVIHPESITVSMPKTSFRDFLIQKKRHFQAGKYYRLKDKLKLGIYTFTHLVFWVSGLALLATQRAWEPIALIFGLVLLRAIVQYAILRNAKMKLEGMGKVLWTMFFDFMYLIYFWTVGTKGYLSKTVKWK</sequence>
<dbReference type="RefSeq" id="WP_010854413.1">
    <property type="nucleotide sequence ID" value="NZ_AQHR01000061.1"/>
</dbReference>
<dbReference type="EMBL" id="AQHR01000061">
    <property type="protein sequence ID" value="EON77195.1"/>
    <property type="molecule type" value="Genomic_DNA"/>
</dbReference>
<evidence type="ECO:0000256" key="3">
    <source>
        <dbReference type="ARBA" id="ARBA00022679"/>
    </source>
</evidence>
<dbReference type="InterPro" id="IPR029044">
    <property type="entry name" value="Nucleotide-diphossugar_trans"/>
</dbReference>
<dbReference type="PANTHER" id="PTHR43630">
    <property type="entry name" value="POLY-BETA-1,6-N-ACETYL-D-GLUCOSAMINE SYNTHASE"/>
    <property type="match status" value="1"/>
</dbReference>
<keyword evidence="6" id="KW-1185">Reference proteome</keyword>
<dbReference type="STRING" id="1232681.ADIS_2275"/>
<feature type="transmembrane region" description="Helical" evidence="4">
    <location>
        <begin position="287"/>
        <end position="307"/>
    </location>
</feature>
<gene>
    <name evidence="5" type="ORF">ADIS_2275</name>
</gene>
<feature type="transmembrane region" description="Helical" evidence="4">
    <location>
        <begin position="313"/>
        <end position="332"/>
    </location>
</feature>
<dbReference type="Pfam" id="PF13641">
    <property type="entry name" value="Glyco_tranf_2_3"/>
    <property type="match status" value="1"/>
</dbReference>
<feature type="transmembrane region" description="Helical" evidence="4">
    <location>
        <begin position="6"/>
        <end position="29"/>
    </location>
</feature>
<dbReference type="PANTHER" id="PTHR43630:SF1">
    <property type="entry name" value="POLY-BETA-1,6-N-ACETYL-D-GLUCOSAMINE SYNTHASE"/>
    <property type="match status" value="1"/>
</dbReference>
<organism evidence="5 6">
    <name type="scientific">Lunatimonas lonarensis</name>
    <dbReference type="NCBI Taxonomy" id="1232681"/>
    <lineage>
        <taxon>Bacteria</taxon>
        <taxon>Pseudomonadati</taxon>
        <taxon>Bacteroidota</taxon>
        <taxon>Cytophagia</taxon>
        <taxon>Cytophagales</taxon>
        <taxon>Cyclobacteriaceae</taxon>
    </lineage>
</organism>
<dbReference type="AlphaFoldDB" id="R7ZST8"/>
<evidence type="ECO:0000313" key="5">
    <source>
        <dbReference type="EMBL" id="EON77195.1"/>
    </source>
</evidence>
<keyword evidence="4" id="KW-0812">Transmembrane</keyword>
<dbReference type="Proteomes" id="UP000013909">
    <property type="component" value="Unassembled WGS sequence"/>
</dbReference>
<accession>R7ZST8</accession>
<keyword evidence="4" id="KW-0472">Membrane</keyword>
<keyword evidence="4" id="KW-1133">Transmembrane helix</keyword>
<evidence type="ECO:0000256" key="4">
    <source>
        <dbReference type="SAM" id="Phobius"/>
    </source>
</evidence>
<keyword evidence="2 5" id="KW-0328">Glycosyltransferase</keyword>
<name>R7ZST8_9BACT</name>
<protein>
    <submittedName>
        <fullName evidence="5">N-acetylglucosaminyltransferase</fullName>
        <ecNumber evidence="5">2.4.1.-</ecNumber>
    </submittedName>
</protein>
<dbReference type="GO" id="GO:0016757">
    <property type="term" value="F:glycosyltransferase activity"/>
    <property type="evidence" value="ECO:0007669"/>
    <property type="project" value="UniProtKB-KW"/>
</dbReference>
<evidence type="ECO:0000313" key="6">
    <source>
        <dbReference type="Proteomes" id="UP000013909"/>
    </source>
</evidence>
<proteinExistence type="inferred from homology"/>
<comment type="caution">
    <text evidence="5">The sequence shown here is derived from an EMBL/GenBank/DDBJ whole genome shotgun (WGS) entry which is preliminary data.</text>
</comment>
<dbReference type="PATRIC" id="fig|1288963.3.peg.2267"/>
<evidence type="ECO:0000256" key="2">
    <source>
        <dbReference type="ARBA" id="ARBA00022676"/>
    </source>
</evidence>